<dbReference type="InterPro" id="IPR024276">
    <property type="entry name" value="CCAP"/>
</dbReference>
<reference evidence="2" key="2">
    <citation type="journal article" date="2023" name="Commun. Biol.">
        <title>Intrasexual cuticular hydrocarbon dimorphism in a wasp sheds light on hydrocarbon biosynthesis genes in Hymenoptera.</title>
        <authorList>
            <person name="Moris V.C."/>
            <person name="Podsiadlowski L."/>
            <person name="Martin S."/>
            <person name="Oeyen J.P."/>
            <person name="Donath A."/>
            <person name="Petersen M."/>
            <person name="Wilbrandt J."/>
            <person name="Misof B."/>
            <person name="Liedtke D."/>
            <person name="Thamm M."/>
            <person name="Scheiner R."/>
            <person name="Schmitt T."/>
            <person name="Niehuis O."/>
        </authorList>
    </citation>
    <scope>NUCLEOTIDE SEQUENCE</scope>
    <source>
        <strain evidence="2">GBR_01_08_01A</strain>
    </source>
</reference>
<dbReference type="EMBL" id="JAIFRP010004410">
    <property type="protein sequence ID" value="KAK2575701.1"/>
    <property type="molecule type" value="Genomic_DNA"/>
</dbReference>
<sequence>MKVIGYLLCVISLIFLMQASADRTEDERDIVNEFPTDEMFKIKRPFCNAFTGCGRKRSFYGTLANSPYFDTKNSIRLPIPIYKALIKAASEEIRNTASRGSNDYQLPEITQDFTIFPNREQPLEEVN</sequence>
<comment type="caution">
    <text evidence="2">The sequence shown here is derived from an EMBL/GenBank/DDBJ whole genome shotgun (WGS) entry which is preliminary data.</text>
</comment>
<accession>A0AAD9VI84</accession>
<evidence type="ECO:0000256" key="1">
    <source>
        <dbReference type="SAM" id="SignalP"/>
    </source>
</evidence>
<gene>
    <name evidence="2" type="ORF">KPH14_012091</name>
</gene>
<evidence type="ECO:0008006" key="4">
    <source>
        <dbReference type="Google" id="ProtNLM"/>
    </source>
</evidence>
<organism evidence="2 3">
    <name type="scientific">Odynerus spinipes</name>
    <dbReference type="NCBI Taxonomy" id="1348599"/>
    <lineage>
        <taxon>Eukaryota</taxon>
        <taxon>Metazoa</taxon>
        <taxon>Ecdysozoa</taxon>
        <taxon>Arthropoda</taxon>
        <taxon>Hexapoda</taxon>
        <taxon>Insecta</taxon>
        <taxon>Pterygota</taxon>
        <taxon>Neoptera</taxon>
        <taxon>Endopterygota</taxon>
        <taxon>Hymenoptera</taxon>
        <taxon>Apocrita</taxon>
        <taxon>Aculeata</taxon>
        <taxon>Vespoidea</taxon>
        <taxon>Vespidae</taxon>
        <taxon>Eumeninae</taxon>
        <taxon>Odynerus</taxon>
    </lineage>
</organism>
<keyword evidence="3" id="KW-1185">Reference proteome</keyword>
<keyword evidence="1" id="KW-0732">Signal</keyword>
<evidence type="ECO:0000313" key="3">
    <source>
        <dbReference type="Proteomes" id="UP001258017"/>
    </source>
</evidence>
<feature type="signal peptide" evidence="1">
    <location>
        <begin position="1"/>
        <end position="21"/>
    </location>
</feature>
<evidence type="ECO:0000313" key="2">
    <source>
        <dbReference type="EMBL" id="KAK2575701.1"/>
    </source>
</evidence>
<name>A0AAD9VI84_9HYME</name>
<protein>
    <recommendedName>
        <fullName evidence="4">Cardioactive peptide</fullName>
    </recommendedName>
</protein>
<dbReference type="Pfam" id="PF11105">
    <property type="entry name" value="CCAP"/>
    <property type="match status" value="1"/>
</dbReference>
<feature type="chain" id="PRO_5042153238" description="Cardioactive peptide" evidence="1">
    <location>
        <begin position="22"/>
        <end position="127"/>
    </location>
</feature>
<dbReference type="Proteomes" id="UP001258017">
    <property type="component" value="Unassembled WGS sequence"/>
</dbReference>
<proteinExistence type="predicted"/>
<dbReference type="AlphaFoldDB" id="A0AAD9VI84"/>
<reference evidence="2" key="1">
    <citation type="submission" date="2021-08" db="EMBL/GenBank/DDBJ databases">
        <authorList>
            <person name="Misof B."/>
            <person name="Oliver O."/>
            <person name="Podsiadlowski L."/>
            <person name="Donath A."/>
            <person name="Peters R."/>
            <person name="Mayer C."/>
            <person name="Rust J."/>
            <person name="Gunkel S."/>
            <person name="Lesny P."/>
            <person name="Martin S."/>
            <person name="Oeyen J.P."/>
            <person name="Petersen M."/>
            <person name="Panagiotis P."/>
            <person name="Wilbrandt J."/>
            <person name="Tanja T."/>
        </authorList>
    </citation>
    <scope>NUCLEOTIDE SEQUENCE</scope>
    <source>
        <strain evidence="2">GBR_01_08_01A</strain>
        <tissue evidence="2">Thorax + abdomen</tissue>
    </source>
</reference>